<name>A0A3B1A7A9_9ZZZZ</name>
<dbReference type="InterPro" id="IPR025554">
    <property type="entry name" value="DUF4140"/>
</dbReference>
<sequence length="550" mass="62799">MNDQNKNVLDSKIMSVTVFTDRAQVMRRATITLGKGEHICLFDALPDSIEVNSIQVNGSGNAMLKDVQFKQAYYTEIPDAEIKGLHDQQQQWVDQQRVIQDKINQVEQEKQFISNITTKLTAESEESHTSQLDPEKWVKMVEFYRSKMSALDAEIRESELAMRELEKQQAKITNEISIKGNARKERKQVEVLIDAQDEDDVILELSYIVYGPSWRPYYDLRVNSDSKVMNITYNANICQNTAEDWSDVRLQLSTAQANVSGQQPELSPWHLSEFIPEPEPVAVGAPAAVGELSRGVADMTSKKRMKQMMQSEVMASFDKEEGMFDSLEALVMSKPTTTVETKATSVVFNIAGTSNIDSDNVDHKVTILMEEFPASFRYSCVPRLTPYAYLKAEVSNNTDYPFLAGPTNIFLDNNFVANAEMELIASGEKFWTYLGVDEAVKVEHKFLKRNSKQEGMFSKSNSYTYEYLIEVTNNKKTQEDIVIWDQLPISNHEKIEVKLITPTYKEDSKDLKKNEFNYLEWFFKPAPGEKVQVPLKFSVEYPVDMRVEGL</sequence>
<dbReference type="PANTHER" id="PTHR31005">
    <property type="entry name" value="DUF4139 DOMAIN-CONTAINING PROTEIN"/>
    <property type="match status" value="1"/>
</dbReference>
<evidence type="ECO:0000259" key="3">
    <source>
        <dbReference type="Pfam" id="PF13600"/>
    </source>
</evidence>
<feature type="domain" description="DUF4139" evidence="2">
    <location>
        <begin position="203"/>
        <end position="542"/>
    </location>
</feature>
<dbReference type="PANTHER" id="PTHR31005:SF8">
    <property type="entry name" value="DUF4139 DOMAIN-CONTAINING PROTEIN"/>
    <property type="match status" value="1"/>
</dbReference>
<gene>
    <name evidence="4" type="ORF">MNBD_GAMMA21-1511</name>
</gene>
<feature type="domain" description="DUF4140" evidence="3">
    <location>
        <begin position="16"/>
        <end position="113"/>
    </location>
</feature>
<reference evidence="4" key="1">
    <citation type="submission" date="2018-06" db="EMBL/GenBank/DDBJ databases">
        <authorList>
            <person name="Zhirakovskaya E."/>
        </authorList>
    </citation>
    <scope>NUCLEOTIDE SEQUENCE</scope>
</reference>
<protein>
    <recommendedName>
        <fullName evidence="5">Aspartate ammonia-lyase</fullName>
    </recommendedName>
</protein>
<dbReference type="InterPro" id="IPR011935">
    <property type="entry name" value="CHP02231"/>
</dbReference>
<keyword evidence="1" id="KW-0175">Coiled coil</keyword>
<dbReference type="EMBL" id="UOFR01000034">
    <property type="protein sequence ID" value="VAW95662.1"/>
    <property type="molecule type" value="Genomic_DNA"/>
</dbReference>
<organism evidence="4">
    <name type="scientific">hydrothermal vent metagenome</name>
    <dbReference type="NCBI Taxonomy" id="652676"/>
    <lineage>
        <taxon>unclassified sequences</taxon>
        <taxon>metagenomes</taxon>
        <taxon>ecological metagenomes</taxon>
    </lineage>
</organism>
<dbReference type="Pfam" id="PF13598">
    <property type="entry name" value="DUF4139"/>
    <property type="match status" value="1"/>
</dbReference>
<evidence type="ECO:0000256" key="1">
    <source>
        <dbReference type="SAM" id="Coils"/>
    </source>
</evidence>
<proteinExistence type="predicted"/>
<evidence type="ECO:0008006" key="5">
    <source>
        <dbReference type="Google" id="ProtNLM"/>
    </source>
</evidence>
<feature type="coiled-coil region" evidence="1">
    <location>
        <begin position="148"/>
        <end position="175"/>
    </location>
</feature>
<dbReference type="InterPro" id="IPR037291">
    <property type="entry name" value="DUF4139"/>
</dbReference>
<dbReference type="Pfam" id="PF13600">
    <property type="entry name" value="DUF4140"/>
    <property type="match status" value="1"/>
</dbReference>
<evidence type="ECO:0000313" key="4">
    <source>
        <dbReference type="EMBL" id="VAW95662.1"/>
    </source>
</evidence>
<accession>A0A3B1A7A9</accession>
<dbReference type="AlphaFoldDB" id="A0A3B1A7A9"/>
<evidence type="ECO:0000259" key="2">
    <source>
        <dbReference type="Pfam" id="PF13598"/>
    </source>
</evidence>
<dbReference type="NCBIfam" id="TIGR02231">
    <property type="entry name" value="mucoidy inhibitor MuiA family protein"/>
    <property type="match status" value="1"/>
</dbReference>